<dbReference type="Proteomes" id="UP000035680">
    <property type="component" value="Unassembled WGS sequence"/>
</dbReference>
<keyword evidence="8" id="KW-0393">Immunoglobulin domain</keyword>
<evidence type="ECO:0000256" key="7">
    <source>
        <dbReference type="ARBA" id="ARBA00023180"/>
    </source>
</evidence>
<dbReference type="InterPro" id="IPR013098">
    <property type="entry name" value="Ig_I-set"/>
</dbReference>
<reference evidence="11" key="1">
    <citation type="submission" date="2014-07" db="EMBL/GenBank/DDBJ databases">
        <authorList>
            <person name="Martin A.A"/>
            <person name="De Silva N."/>
        </authorList>
    </citation>
    <scope>NUCLEOTIDE SEQUENCE</scope>
</reference>
<evidence type="ECO:0000256" key="8">
    <source>
        <dbReference type="ARBA" id="ARBA00023319"/>
    </source>
</evidence>
<evidence type="ECO:0000256" key="6">
    <source>
        <dbReference type="ARBA" id="ARBA00023157"/>
    </source>
</evidence>
<dbReference type="InterPro" id="IPR003598">
    <property type="entry name" value="Ig_sub2"/>
</dbReference>
<dbReference type="Pfam" id="PF13927">
    <property type="entry name" value="Ig_3"/>
    <property type="match status" value="1"/>
</dbReference>
<evidence type="ECO:0000256" key="5">
    <source>
        <dbReference type="ARBA" id="ARBA00023136"/>
    </source>
</evidence>
<evidence type="ECO:0000256" key="2">
    <source>
        <dbReference type="ARBA" id="ARBA00022475"/>
    </source>
</evidence>
<evidence type="ECO:0000256" key="3">
    <source>
        <dbReference type="ARBA" id="ARBA00022729"/>
    </source>
</evidence>
<accession>A0A0K0F8S8</accession>
<evidence type="ECO:0000256" key="4">
    <source>
        <dbReference type="ARBA" id="ARBA00022737"/>
    </source>
</evidence>
<keyword evidence="11" id="KW-1185">Reference proteome</keyword>
<dbReference type="Pfam" id="PF07686">
    <property type="entry name" value="V-set"/>
    <property type="match status" value="1"/>
</dbReference>
<dbReference type="InterPro" id="IPR013783">
    <property type="entry name" value="Ig-like_fold"/>
</dbReference>
<dbReference type="Gene3D" id="2.60.40.10">
    <property type="entry name" value="Immunoglobulins"/>
    <property type="match status" value="3"/>
</dbReference>
<keyword evidence="5 9" id="KW-0472">Membrane</keyword>
<dbReference type="InterPro" id="IPR003599">
    <property type="entry name" value="Ig_sub"/>
</dbReference>
<evidence type="ECO:0000259" key="10">
    <source>
        <dbReference type="PROSITE" id="PS50835"/>
    </source>
</evidence>
<name>A0A0K0F8S8_STRVS</name>
<sequence>MEMRFNASESSLLMFPTLVCQIFNVCVKSPTPYFYHGTMKNVTSVQGSDITISCLIGDIGKHMVAFIKDETPPRLIAFDDRVFKQREKYEIIPRVNNKEWILKIKNAQADDSGGYICQVNTDPVITKTSYVNLRVPPVVSRSSTPAAVEIREGHNVTLVCEAHGNPPPTIIWRRADKQLIRFNGATGYGSSVFNGSSLELIRVSRKHMSEYICLASNGVPPDESWTVKLHVTFPPIVLPQSPVVEAISGSFIRLVCNVEAWPKGELKWEFNGQELFENDKIIMDQSVEERYRSVYILEIRELNYADFGVYKCIVTNDYGRGSGEIQLIEVPVRPEDNFITEGSAFSSEDDEDSYHNLRLIFPSKNNHSLIDLDKKKDGRYDIVKPTDNDNSVYSAIPLYKFVSYPPPTSSVSNILKSDQKRTLYEIIKELIRGTRGSSSASSFKIITNNASILSFYTLFIIFSTTFFQLNN</sequence>
<dbReference type="GO" id="GO:0005886">
    <property type="term" value="C:plasma membrane"/>
    <property type="evidence" value="ECO:0007669"/>
    <property type="project" value="UniProtKB-SubCell"/>
</dbReference>
<dbReference type="InterPro" id="IPR036179">
    <property type="entry name" value="Ig-like_dom_sf"/>
</dbReference>
<keyword evidence="9" id="KW-0812">Transmembrane</keyword>
<evidence type="ECO:0000313" key="11">
    <source>
        <dbReference type="Proteomes" id="UP000035680"/>
    </source>
</evidence>
<keyword evidence="2" id="KW-1003">Cell membrane</keyword>
<dbReference type="WBParaSite" id="SVE_0522800.1">
    <property type="protein sequence ID" value="SVE_0522800.1"/>
    <property type="gene ID" value="SVE_0522800"/>
</dbReference>
<feature type="domain" description="Ig-like" evidence="10">
    <location>
        <begin position="136"/>
        <end position="232"/>
    </location>
</feature>
<proteinExistence type="predicted"/>
<dbReference type="STRING" id="75913.A0A0K0F8S8"/>
<evidence type="ECO:0000313" key="12">
    <source>
        <dbReference type="WBParaSite" id="SVE_0522800.1"/>
    </source>
</evidence>
<keyword evidence="9" id="KW-1133">Transmembrane helix</keyword>
<dbReference type="InterPro" id="IPR013106">
    <property type="entry name" value="Ig_V-set"/>
</dbReference>
<reference evidence="12" key="2">
    <citation type="submission" date="2015-08" db="UniProtKB">
        <authorList>
            <consortium name="WormBaseParasite"/>
        </authorList>
    </citation>
    <scope>IDENTIFICATION</scope>
</reference>
<keyword evidence="6" id="KW-1015">Disulfide bond</keyword>
<keyword evidence="7" id="KW-0325">Glycoprotein</keyword>
<dbReference type="InterPro" id="IPR007110">
    <property type="entry name" value="Ig-like_dom"/>
</dbReference>
<dbReference type="GO" id="GO:0043005">
    <property type="term" value="C:neuron projection"/>
    <property type="evidence" value="ECO:0007669"/>
    <property type="project" value="TreeGrafter"/>
</dbReference>
<dbReference type="FunFam" id="2.60.40.10:FF:000328">
    <property type="entry name" value="CLUMA_CG000981, isoform A"/>
    <property type="match status" value="1"/>
</dbReference>
<evidence type="ECO:0000256" key="1">
    <source>
        <dbReference type="ARBA" id="ARBA00004236"/>
    </source>
</evidence>
<dbReference type="PANTHER" id="PTHR12231:SF253">
    <property type="entry name" value="DPR-INTERACTING PROTEIN ETA, ISOFORM B-RELATED"/>
    <property type="match status" value="1"/>
</dbReference>
<organism evidence="11 12">
    <name type="scientific">Strongyloides venezuelensis</name>
    <name type="common">Threadworm</name>
    <dbReference type="NCBI Taxonomy" id="75913"/>
    <lineage>
        <taxon>Eukaryota</taxon>
        <taxon>Metazoa</taxon>
        <taxon>Ecdysozoa</taxon>
        <taxon>Nematoda</taxon>
        <taxon>Chromadorea</taxon>
        <taxon>Rhabditida</taxon>
        <taxon>Tylenchina</taxon>
        <taxon>Panagrolaimomorpha</taxon>
        <taxon>Strongyloidoidea</taxon>
        <taxon>Strongyloididae</taxon>
        <taxon>Strongyloides</taxon>
    </lineage>
</organism>
<dbReference type="PROSITE" id="PS50835">
    <property type="entry name" value="IG_LIKE"/>
    <property type="match status" value="3"/>
</dbReference>
<feature type="domain" description="Ig-like" evidence="10">
    <location>
        <begin position="32"/>
        <end position="132"/>
    </location>
</feature>
<dbReference type="SMART" id="SM00408">
    <property type="entry name" value="IGc2"/>
    <property type="match status" value="3"/>
</dbReference>
<evidence type="ECO:0000256" key="9">
    <source>
        <dbReference type="SAM" id="Phobius"/>
    </source>
</evidence>
<comment type="subcellular location">
    <subcellularLocation>
        <location evidence="1">Cell membrane</location>
    </subcellularLocation>
</comment>
<dbReference type="InterPro" id="IPR051170">
    <property type="entry name" value="Neural/epithelial_adhesion"/>
</dbReference>
<protein>
    <submittedName>
        <fullName evidence="12">Lachesin</fullName>
    </submittedName>
</protein>
<feature type="transmembrane region" description="Helical" evidence="9">
    <location>
        <begin position="450"/>
        <end position="469"/>
    </location>
</feature>
<dbReference type="PANTHER" id="PTHR12231">
    <property type="entry name" value="CTX-RELATED TYPE I TRANSMEMBRANE PROTEIN"/>
    <property type="match status" value="1"/>
</dbReference>
<dbReference type="AlphaFoldDB" id="A0A0K0F8S8"/>
<dbReference type="SUPFAM" id="SSF48726">
    <property type="entry name" value="Immunoglobulin"/>
    <property type="match status" value="3"/>
</dbReference>
<dbReference type="SMART" id="SM00409">
    <property type="entry name" value="IG"/>
    <property type="match status" value="3"/>
</dbReference>
<keyword evidence="3" id="KW-0732">Signal</keyword>
<dbReference type="Pfam" id="PF07679">
    <property type="entry name" value="I-set"/>
    <property type="match status" value="1"/>
</dbReference>
<keyword evidence="4" id="KW-0677">Repeat</keyword>
<feature type="domain" description="Ig-like" evidence="10">
    <location>
        <begin position="234"/>
        <end position="328"/>
    </location>
</feature>